<evidence type="ECO:0000256" key="1">
    <source>
        <dbReference type="ARBA" id="ARBA00001947"/>
    </source>
</evidence>
<dbReference type="RefSeq" id="WP_306831056.1">
    <property type="nucleotide sequence ID" value="NZ_JAUSRA010000001.1"/>
</dbReference>
<accession>A0ABT9MVP1</accession>
<evidence type="ECO:0000256" key="9">
    <source>
        <dbReference type="SAM" id="MobiDB-lite"/>
    </source>
</evidence>
<keyword evidence="4" id="KW-0479">Metal-binding</keyword>
<organism evidence="12 13">
    <name type="scientific">Catenuloplanes nepalensis</name>
    <dbReference type="NCBI Taxonomy" id="587533"/>
    <lineage>
        <taxon>Bacteria</taxon>
        <taxon>Bacillati</taxon>
        <taxon>Actinomycetota</taxon>
        <taxon>Actinomycetes</taxon>
        <taxon>Micromonosporales</taxon>
        <taxon>Micromonosporaceae</taxon>
        <taxon>Catenuloplanes</taxon>
    </lineage>
</organism>
<evidence type="ECO:0000256" key="2">
    <source>
        <dbReference type="ARBA" id="ARBA00005988"/>
    </source>
</evidence>
<reference evidence="12 13" key="1">
    <citation type="submission" date="2023-07" db="EMBL/GenBank/DDBJ databases">
        <title>Sequencing the genomes of 1000 actinobacteria strains.</title>
        <authorList>
            <person name="Klenk H.-P."/>
        </authorList>
    </citation>
    <scope>NUCLEOTIDE SEQUENCE [LARGE SCALE GENOMIC DNA]</scope>
    <source>
        <strain evidence="12 13">DSM 44710</strain>
    </source>
</reference>
<keyword evidence="13" id="KW-1185">Reference proteome</keyword>
<dbReference type="InterPro" id="IPR057246">
    <property type="entry name" value="CARBOXYPEPT_ZN_1"/>
</dbReference>
<feature type="active site" description="Proton donor/acceptor" evidence="8">
    <location>
        <position position="365"/>
    </location>
</feature>
<comment type="cofactor">
    <cofactor evidence="1">
        <name>Zn(2+)</name>
        <dbReference type="ChEBI" id="CHEBI:29105"/>
    </cofactor>
</comment>
<feature type="chain" id="PRO_5046588411" description="Peptidase M14 domain-containing protein" evidence="10">
    <location>
        <begin position="22"/>
        <end position="976"/>
    </location>
</feature>
<gene>
    <name evidence="12" type="ORF">J2S43_003843</name>
</gene>
<proteinExistence type="inferred from homology"/>
<keyword evidence="5" id="KW-0378">Hydrolase</keyword>
<evidence type="ECO:0000256" key="10">
    <source>
        <dbReference type="SAM" id="SignalP"/>
    </source>
</evidence>
<evidence type="ECO:0000256" key="5">
    <source>
        <dbReference type="ARBA" id="ARBA00022801"/>
    </source>
</evidence>
<keyword evidence="10" id="KW-0732">Signal</keyword>
<keyword evidence="7" id="KW-0482">Metalloprotease</keyword>
<dbReference type="InterPro" id="IPR033810">
    <property type="entry name" value="Carboxypeptidase_T"/>
</dbReference>
<evidence type="ECO:0000256" key="4">
    <source>
        <dbReference type="ARBA" id="ARBA00022723"/>
    </source>
</evidence>
<dbReference type="Pfam" id="PF00246">
    <property type="entry name" value="Peptidase_M14"/>
    <property type="match status" value="1"/>
</dbReference>
<evidence type="ECO:0000313" key="13">
    <source>
        <dbReference type="Proteomes" id="UP001240984"/>
    </source>
</evidence>
<evidence type="ECO:0000256" key="7">
    <source>
        <dbReference type="ARBA" id="ARBA00023049"/>
    </source>
</evidence>
<dbReference type="PROSITE" id="PS00132">
    <property type="entry name" value="CARBOXYPEPT_ZN_1"/>
    <property type="match status" value="1"/>
</dbReference>
<dbReference type="Pfam" id="PF20773">
    <property type="entry name" value="InhA-like_MAM"/>
    <property type="match status" value="1"/>
</dbReference>
<feature type="signal peptide" evidence="10">
    <location>
        <begin position="1"/>
        <end position="21"/>
    </location>
</feature>
<keyword evidence="3" id="KW-0645">Protease</keyword>
<dbReference type="PANTHER" id="PTHR11705:SF143">
    <property type="entry name" value="SLL0236 PROTEIN"/>
    <property type="match status" value="1"/>
</dbReference>
<comment type="caution">
    <text evidence="12">The sequence shown here is derived from an EMBL/GenBank/DDBJ whole genome shotgun (WGS) entry which is preliminary data.</text>
</comment>
<dbReference type="SMART" id="SM00631">
    <property type="entry name" value="Zn_pept"/>
    <property type="match status" value="1"/>
</dbReference>
<evidence type="ECO:0000259" key="11">
    <source>
        <dbReference type="PROSITE" id="PS52035"/>
    </source>
</evidence>
<dbReference type="Proteomes" id="UP001240984">
    <property type="component" value="Unassembled WGS sequence"/>
</dbReference>
<dbReference type="EMBL" id="JAUSRA010000001">
    <property type="protein sequence ID" value="MDP9795331.1"/>
    <property type="molecule type" value="Genomic_DNA"/>
</dbReference>
<dbReference type="PROSITE" id="PS52035">
    <property type="entry name" value="PEPTIDASE_M14"/>
    <property type="match status" value="1"/>
</dbReference>
<dbReference type="PRINTS" id="PR00765">
    <property type="entry name" value="CRBOXYPTASEA"/>
</dbReference>
<evidence type="ECO:0000256" key="3">
    <source>
        <dbReference type="ARBA" id="ARBA00022670"/>
    </source>
</evidence>
<comment type="similarity">
    <text evidence="2 8">Belongs to the peptidase M14 family.</text>
</comment>
<dbReference type="CDD" id="cd03859">
    <property type="entry name" value="M14_CPT"/>
    <property type="match status" value="1"/>
</dbReference>
<evidence type="ECO:0000256" key="6">
    <source>
        <dbReference type="ARBA" id="ARBA00022833"/>
    </source>
</evidence>
<protein>
    <recommendedName>
        <fullName evidence="11">Peptidase M14 domain-containing protein</fullName>
    </recommendedName>
</protein>
<dbReference type="Gene3D" id="3.40.630.10">
    <property type="entry name" value="Zn peptidases"/>
    <property type="match status" value="1"/>
</dbReference>
<keyword evidence="6" id="KW-0862">Zinc</keyword>
<feature type="region of interest" description="Disordered" evidence="9">
    <location>
        <begin position="254"/>
        <end position="273"/>
    </location>
</feature>
<dbReference type="InterPro" id="IPR000834">
    <property type="entry name" value="Peptidase_M14"/>
</dbReference>
<dbReference type="SUPFAM" id="SSF53187">
    <property type="entry name" value="Zn-dependent exopeptidases"/>
    <property type="match status" value="1"/>
</dbReference>
<dbReference type="PANTHER" id="PTHR11705">
    <property type="entry name" value="PROTEASE FAMILY M14 CARBOXYPEPTIDASE A,B"/>
    <property type="match status" value="1"/>
</dbReference>
<sequence>MKAAVVLALAVTLGTAGPARADDHVEVYTGTVTPVQADRMRASGLDVEGPGEVEAVLSARQAGRLAAQGVRLTPRTVRGERASDALRAQARTGWTAYRSYSEPGGLRDELTATAARFPELTKVSTIGRTVRGKPILAVKVTAGARRVPDGRRPSVLYAGAQHAREWITPEMVRRLYHHVLAGYGTDPHITRLLDTTELWFLPVANPDGYDHTFTEGNRLWRKNLRDNDGDGRITPGDGVDLNRNFGYRWGYDDEGSSGDPAAETYRGTAAQSEPETRALDGLFARIGFEFFVNYHSAAQLLLYGVGWQVATPSPDDVIYQALAGDDAHPAVPGYDPDLAAELYTTNGDTDTHASERYGTLGFTPEMSTCKVAADSVPDDRWRAEDCASEFAFPDDEKLIAAEFTKNVPFALAVAGAAQDPSLSSGTPDFTADPFTVSYGTSQPVATIARRALKHVRLQYRINGGTPKAAPAREWKGGERYGTDGDDYFAELRGTVPGQRPGDRVEVWFTGEKDGATVTGGRFAYTVADDLGGDVLILAAEDVTGTSPDQTGTSARLVEVHAESVRRAGFDTDVYDLDARGRVAPHHLGVLSHYRAVLWETGDDLIPRDRGQPNGTTTRAAAATELAVRDYLNEGGRLLAGGQHAFYPQSLNGGAVYHQTGPGECTDAASAACIGLSNDFLQYWLGVSTYVGGGKRHPLAGTGGAFGGWTGTLDDTQKHTAAFLGTRGLSHVPVGWDRPGAAPFDPVTGERYAWGGRHDSSYQRLSRRVTVPAGKHASLRFATSYDIEKNWDFLFVEARRAGTDEWTTLPEAGGRTSTAIGDSCPTDLHPALGRYLTKDGAGCATTGRWNAATGSSGGWQQWTADLSGYAGSEVEVSITYMTDWATTGLGVFVDDATILVGGETVSTTSFEDGLGGWTGSGWESTTRAFEEGAVVTTPDTVLLGFGLEGLPPAARDDLVRRALTHLKIKPTTRSGVR</sequence>
<evidence type="ECO:0000313" key="12">
    <source>
        <dbReference type="EMBL" id="MDP9795331.1"/>
    </source>
</evidence>
<name>A0ABT9MVP1_9ACTN</name>
<feature type="domain" description="Peptidase M14" evidence="11">
    <location>
        <begin position="96"/>
        <end position="395"/>
    </location>
</feature>
<evidence type="ECO:0000256" key="8">
    <source>
        <dbReference type="PROSITE-ProRule" id="PRU01379"/>
    </source>
</evidence>